<evidence type="ECO:0000313" key="2">
    <source>
        <dbReference type="EMBL" id="HIR50005.1"/>
    </source>
</evidence>
<evidence type="ECO:0000256" key="1">
    <source>
        <dbReference type="SAM" id="SignalP"/>
    </source>
</evidence>
<reference evidence="2" key="1">
    <citation type="submission" date="2020-10" db="EMBL/GenBank/DDBJ databases">
        <authorList>
            <person name="Gilroy R."/>
        </authorList>
    </citation>
    <scope>NUCLEOTIDE SEQUENCE</scope>
    <source>
        <strain evidence="2">ChiBcec15-4380</strain>
    </source>
</reference>
<name>A0A9D1AQ41_9FIRM</name>
<dbReference type="Proteomes" id="UP000824239">
    <property type="component" value="Unassembled WGS sequence"/>
</dbReference>
<comment type="caution">
    <text evidence="2">The sequence shown here is derived from an EMBL/GenBank/DDBJ whole genome shotgun (WGS) entry which is preliminary data.</text>
</comment>
<feature type="signal peptide" evidence="1">
    <location>
        <begin position="1"/>
        <end position="19"/>
    </location>
</feature>
<protein>
    <submittedName>
        <fullName evidence="2">Uncharacterized protein</fullName>
    </submittedName>
</protein>
<sequence>MKKLWLLLSLLLLTGCQVRQPIEMPDVGLEPAVETAEAEKKAGEEAEDPVFLLADADGVTVGEIPSNIVCSEAEPTECLELLTVQANPEGASIFGPMAQTDDSYRFYCYMAVAPDGEDLALSVACRADEAVVSAHCPGDQKPYLLLETPEGQILQLPDDEQRISLAELWDGEARWLVGSADGLLALSADGQAAAFDLKGQLLWTEVFSGTMEAAYVTASNEIRVLTRWESLPMLQAVDLASGQLTPVGAVPEALCQCRLYPGDRWGYDLLALDGKAIFGWRAGENTVYRLCTLSDVSLEADQIKGLACLAEDSLLILCETENGGVSRMFLWASPVTMEPVETAKIVPLEEAASYDKSTAVVKREEELGLTMEVPEAYAWDLMCNLSPHELFSFYDGETRAAATEELEGYGWCWSVTAYTREEYESLYGREFDTWVEGGLLPTARQLGRNDSYMYLFEFPSDVRYDATSPASVESYYLHWLSGYAMLTDFMARNDITPSPDWDAAYRRELMGKSSCNGDFEIIEFGYGDTSGAEPALLELAARVPNLCCYDDDVALTWQDALVYRLNCAYLSSDVGCSEEEKARILDYARPVHIYSIYYSEPGSNKSTALSALYDFTAQLQEEPTLAEACQSEAWVIYAAGDYWYLSWPGGRLKTSPLEVEAEILENYEP</sequence>
<gene>
    <name evidence="2" type="ORF">IAA53_01745</name>
</gene>
<evidence type="ECO:0000313" key="3">
    <source>
        <dbReference type="Proteomes" id="UP000824239"/>
    </source>
</evidence>
<keyword evidence="1" id="KW-0732">Signal</keyword>
<dbReference type="PROSITE" id="PS51257">
    <property type="entry name" value="PROKAR_LIPOPROTEIN"/>
    <property type="match status" value="1"/>
</dbReference>
<reference evidence="2" key="2">
    <citation type="journal article" date="2021" name="PeerJ">
        <title>Extensive microbial diversity within the chicken gut microbiome revealed by metagenomics and culture.</title>
        <authorList>
            <person name="Gilroy R."/>
            <person name="Ravi A."/>
            <person name="Getino M."/>
            <person name="Pursley I."/>
            <person name="Horton D.L."/>
            <person name="Alikhan N.F."/>
            <person name="Baker D."/>
            <person name="Gharbi K."/>
            <person name="Hall N."/>
            <person name="Watson M."/>
            <person name="Adriaenssens E.M."/>
            <person name="Foster-Nyarko E."/>
            <person name="Jarju S."/>
            <person name="Secka A."/>
            <person name="Antonio M."/>
            <person name="Oren A."/>
            <person name="Chaudhuri R.R."/>
            <person name="La Ragione R."/>
            <person name="Hildebrand F."/>
            <person name="Pallen M.J."/>
        </authorList>
    </citation>
    <scope>NUCLEOTIDE SEQUENCE</scope>
    <source>
        <strain evidence="2">ChiBcec15-4380</strain>
    </source>
</reference>
<organism evidence="2 3">
    <name type="scientific">Candidatus Avoscillospira avicola</name>
    <dbReference type="NCBI Taxonomy" id="2840706"/>
    <lineage>
        <taxon>Bacteria</taxon>
        <taxon>Bacillati</taxon>
        <taxon>Bacillota</taxon>
        <taxon>Clostridia</taxon>
        <taxon>Eubacteriales</taxon>
        <taxon>Oscillospiraceae</taxon>
        <taxon>Oscillospiraceae incertae sedis</taxon>
        <taxon>Candidatus Avoscillospira</taxon>
    </lineage>
</organism>
<accession>A0A9D1AQ41</accession>
<feature type="chain" id="PRO_5039635049" evidence="1">
    <location>
        <begin position="20"/>
        <end position="669"/>
    </location>
</feature>
<dbReference type="AlphaFoldDB" id="A0A9D1AQ41"/>
<proteinExistence type="predicted"/>
<dbReference type="EMBL" id="DVHE01000014">
    <property type="protein sequence ID" value="HIR50005.1"/>
    <property type="molecule type" value="Genomic_DNA"/>
</dbReference>